<organism evidence="1 2">
    <name type="scientific">Paractinoplanes brasiliensis</name>
    <dbReference type="NCBI Taxonomy" id="52695"/>
    <lineage>
        <taxon>Bacteria</taxon>
        <taxon>Bacillati</taxon>
        <taxon>Actinomycetota</taxon>
        <taxon>Actinomycetes</taxon>
        <taxon>Micromonosporales</taxon>
        <taxon>Micromonosporaceae</taxon>
        <taxon>Paractinoplanes</taxon>
    </lineage>
</organism>
<evidence type="ECO:0000313" key="1">
    <source>
        <dbReference type="EMBL" id="TDO41299.1"/>
    </source>
</evidence>
<name>A0A4R6JX59_9ACTN</name>
<sequence length="1572" mass="169407">MSETLLDAGAILPGEATGNGLDTVTARAYTHPVFEGRTVVRLVGATVGPAEDITMEFLGFAPAAEPVPVGHTRRQALGFPAWALVHDPANGRHALALVKEMERLARVARGKPGNAKEGYDELAQRLGAAAPQFLPTFWEQAGRAFVAAGNARMAGTCFTEARRAEQVHGLVVDEDRVRDVHLEFAFAGALTAAMLAEYSRGVVGRREPAEAYELVRALALRRVAGGLPPHASMATDLARLAKAAGLDAEQQADEVVTQLLTYPATARSHPSVWKAYRKSLIRLGRRDAAVRARLLEIFPEPPGWDTDMTEQWLELLEATGAAAELTGPAGGWDGDPARWLERFLRARMVGYRSRERNARLLGLVERMIPRLLTGGEVQVAPHRHRVDLDILDLCLAGGVDVAVPAGHFPGGFDLDDWSRDQSPGRRDLSAVAADPRLRPLLKLGVRSAMSRLRDGHGLTGPALPVRTLEQVLSAAGVREVLAEVVREQTSRAAASTVTGLDTSLTELAALWSPAGMALAPDGFRALLEVDMAAVVGRTLRAGLPIELAWPEYEAAADAKKKVLIGASWPEIVVHDDESAHVVSPAGRVTEHVFRVPPAGDRHARARYYHQHTSCFHVDGDLLVSWTGEHGPVAYWASRPDDRHEHDWSPHSVGWGLPAQPLPLTGGGLTTGVRPVHAGDVRGPSQNYQLASDGQAFWRCEPADDQWRWRELDPRTGELGRYSVPAFFAELAPGEGLVPERCQLRPATAGFEASPLGVRDGLIGWRSVAAGSVRIGVGIDGRRVTLTEDTLYRVGRSANERLAAALLMPGSSEPLPVTQVDGYPKARVRIWTADGEHLLAEQSEGSPTLPPLAWWHVLRPRDEAGSAALRKLDDGTAARLLDVDPAVTGTTAVNEAVTANIVVHLPAVTDPKLRSRLAEVVSRAVRLRRRLAEIPVHLDARPEPVPTALTVTDDVLEKGWDGLCSGHRVHYGNGTARHQILEQIRLTGAVLRDGSGHGEIPAVTSAWTVLLAGLGGVALRAAAAVTPPEDREALAAFLGELTGTPLGGDGPPIRVLQLTQPHMSETRVQVERDGERITVLFPLQQNYDYGRTFWRRDAIQLSPGGGFALPEGTNLSEEVRPSDRLAGDRLRTFLTLLAERGPAPWRPEAAEALATATGMTRAEAVLLLAGLPNITAWETNFLTTEQRTALGLTAAHAKVARATLRDLTAPQRLALLDAAMPADPADLWEHGPDVAAVADRWIALRGRQIAVPEDLVADLARVVDPALAAGVLQAIAGPRPGDWLSTDGRSDAEAYWQVVTRSDEGTPFDEEYLKAAAAALPWLAYRLRWEDPLRAALPGALRLIRARLANPELIVGNGWFDNTRAPQAGPALVVHNATGDYASCHLAPAKLSGLDDPALGFVDHETATALRVLLSDWIDAVVSTPEGATGDPRDPRVSAPQILAEVSEQHGLDADTAAYYLQLLALPDPTDKAVQGFNGWKLAAVRKAQQALVAAGLVVRAKRERAGRPVFLPGGWQPARPPRLPVESWKEQFYLTVGKPQVATLAPPELFAAAWARVAAGDVPRYRDLEEKP</sequence>
<accession>A0A4R6JX59</accession>
<evidence type="ECO:0000313" key="2">
    <source>
        <dbReference type="Proteomes" id="UP000294901"/>
    </source>
</evidence>
<gene>
    <name evidence="1" type="ORF">C8E87_5029</name>
</gene>
<dbReference type="OrthoDB" id="218750at2"/>
<protein>
    <recommendedName>
        <fullName evidence="3">DNA-binding protein</fullName>
    </recommendedName>
</protein>
<comment type="caution">
    <text evidence="1">The sequence shown here is derived from an EMBL/GenBank/DDBJ whole genome shotgun (WGS) entry which is preliminary data.</text>
</comment>
<dbReference type="RefSeq" id="WP_133875342.1">
    <property type="nucleotide sequence ID" value="NZ_BOMD01000030.1"/>
</dbReference>
<keyword evidence="2" id="KW-1185">Reference proteome</keyword>
<reference evidence="1 2" key="1">
    <citation type="submission" date="2019-03" db="EMBL/GenBank/DDBJ databases">
        <title>Sequencing the genomes of 1000 actinobacteria strains.</title>
        <authorList>
            <person name="Klenk H.-P."/>
        </authorList>
    </citation>
    <scope>NUCLEOTIDE SEQUENCE [LARGE SCALE GENOMIC DNA]</scope>
    <source>
        <strain evidence="1 2">DSM 43805</strain>
    </source>
</reference>
<dbReference type="EMBL" id="SNWR01000001">
    <property type="protein sequence ID" value="TDO41299.1"/>
    <property type="molecule type" value="Genomic_DNA"/>
</dbReference>
<dbReference type="Proteomes" id="UP000294901">
    <property type="component" value="Unassembled WGS sequence"/>
</dbReference>
<proteinExistence type="predicted"/>
<evidence type="ECO:0008006" key="3">
    <source>
        <dbReference type="Google" id="ProtNLM"/>
    </source>
</evidence>